<name>A0A089M8Y8_9BACL</name>
<evidence type="ECO:0008006" key="4">
    <source>
        <dbReference type="Google" id="ProtNLM"/>
    </source>
</evidence>
<organism evidence="2 3">
    <name type="scientific">Paenibacillus graminis</name>
    <dbReference type="NCBI Taxonomy" id="189425"/>
    <lineage>
        <taxon>Bacteria</taxon>
        <taxon>Bacillati</taxon>
        <taxon>Bacillota</taxon>
        <taxon>Bacilli</taxon>
        <taxon>Bacillales</taxon>
        <taxon>Paenibacillaceae</taxon>
        <taxon>Paenibacillus</taxon>
    </lineage>
</organism>
<feature type="coiled-coil region" evidence="1">
    <location>
        <begin position="183"/>
        <end position="210"/>
    </location>
</feature>
<dbReference type="RefSeq" id="WP_025705865.1">
    <property type="nucleotide sequence ID" value="NZ_CP009287.1"/>
</dbReference>
<evidence type="ECO:0000313" key="2">
    <source>
        <dbReference type="EMBL" id="AIQ70271.1"/>
    </source>
</evidence>
<dbReference type="KEGG" id="pgm:PGRAT_23430"/>
<accession>A0A089M8Y8</accession>
<dbReference type="STRING" id="189425.PGRAT_23430"/>
<dbReference type="SUPFAM" id="SSF75712">
    <property type="entry name" value="Rad50 coiled-coil Zn hook"/>
    <property type="match status" value="1"/>
</dbReference>
<dbReference type="Proteomes" id="UP000029500">
    <property type="component" value="Chromosome"/>
</dbReference>
<feature type="coiled-coil region" evidence="1">
    <location>
        <begin position="320"/>
        <end position="354"/>
    </location>
</feature>
<dbReference type="eggNOG" id="COG1196">
    <property type="taxonomic scope" value="Bacteria"/>
</dbReference>
<proteinExistence type="predicted"/>
<dbReference type="OrthoDB" id="9784297at2"/>
<dbReference type="EMBL" id="CP009287">
    <property type="protein sequence ID" value="AIQ70271.1"/>
    <property type="molecule type" value="Genomic_DNA"/>
</dbReference>
<sequence>MKRLEINSLFIFEYKNKLAKRVDFSKGINVITSDKMNGNDVGKSILMKSIYHTLGADSRFDSMWKAEDKTYLINISVDKNEYYIYRNANYFKIYSNHFEKLFTTINRTELSLYLSEIFEFGVKLPNRNESLELTPPVYNYLLNYVDQDHMNGTTFSSFKNLGQYTDYKENVIYNHFGIFNDEYFELLKSLEDLKKEFKKMNNEKVIIENMLIKVKIYLNGLDAPKDLQLLNIEIEMKKDEYSNIVNKLKKIKNSLINFRNSKVDIEMQINELKTKNSEHIKLANRVHNVCPVCSSELEELDDMEFKIKHSSRLEDFYIMKDELDQLLIEVERKLELKENEYKSLLEMLHTYENNLKLNETNVSNTIKHMGYLETQENLIRELGETESKLFKNTKDVEANNKKLREYTQLKKNANILYESYMSTSKATFGLEEIGEDRIKNVTQNYEARGSNRALATIVWYFNLLKIKSELNPKAIKFPLVLDSPNNVESDDIKENALFEFIFSNLANETQLILSTLGFSVNDFPEIEIDNVIELKNEKYHLLNTTDYESNEGILKLIFEKE</sequence>
<evidence type="ECO:0000256" key="1">
    <source>
        <dbReference type="SAM" id="Coils"/>
    </source>
</evidence>
<protein>
    <recommendedName>
        <fullName evidence="4">Rad50/SbcC-type AAA domain-containing protein</fullName>
    </recommendedName>
</protein>
<gene>
    <name evidence="2" type="ORF">PGRAT_23430</name>
</gene>
<dbReference type="HOGENOM" id="CLU_035208_1_0_9"/>
<keyword evidence="3" id="KW-1185">Reference proteome</keyword>
<dbReference type="AlphaFoldDB" id="A0A089M8Y8"/>
<evidence type="ECO:0000313" key="3">
    <source>
        <dbReference type="Proteomes" id="UP000029500"/>
    </source>
</evidence>
<keyword evidence="1" id="KW-0175">Coiled coil</keyword>
<reference evidence="2 3" key="1">
    <citation type="submission" date="2014-08" db="EMBL/GenBank/DDBJ databases">
        <title>Comparative genomics of the Paenibacillus odorifer group.</title>
        <authorList>
            <person name="den Bakker H.C."/>
            <person name="Tsai Y.-C."/>
            <person name="Martin N."/>
            <person name="Korlach J."/>
            <person name="Wiedmann M."/>
        </authorList>
    </citation>
    <scope>NUCLEOTIDE SEQUENCE [LARGE SCALE GENOMIC DNA]</scope>
    <source>
        <strain evidence="2 3">DSM 15220</strain>
    </source>
</reference>